<name>A0ABR2PXB4_9ROSI</name>
<evidence type="ECO:0008006" key="7">
    <source>
        <dbReference type="Google" id="ProtNLM"/>
    </source>
</evidence>
<gene>
    <name evidence="5" type="ORF">V6N11_048946</name>
</gene>
<comment type="caution">
    <text evidence="5">The sequence shown here is derived from an EMBL/GenBank/DDBJ whole genome shotgun (WGS) entry which is preliminary data.</text>
</comment>
<keyword evidence="6" id="KW-1185">Reference proteome</keyword>
<keyword evidence="4" id="KW-0067">ATP-binding</keyword>
<evidence type="ECO:0000313" key="5">
    <source>
        <dbReference type="EMBL" id="KAK8992882.1"/>
    </source>
</evidence>
<organism evidence="5 6">
    <name type="scientific">Hibiscus sabdariffa</name>
    <name type="common">roselle</name>
    <dbReference type="NCBI Taxonomy" id="183260"/>
    <lineage>
        <taxon>Eukaryota</taxon>
        <taxon>Viridiplantae</taxon>
        <taxon>Streptophyta</taxon>
        <taxon>Embryophyta</taxon>
        <taxon>Tracheophyta</taxon>
        <taxon>Spermatophyta</taxon>
        <taxon>Magnoliopsida</taxon>
        <taxon>eudicotyledons</taxon>
        <taxon>Gunneridae</taxon>
        <taxon>Pentapetalae</taxon>
        <taxon>rosids</taxon>
        <taxon>malvids</taxon>
        <taxon>Malvales</taxon>
        <taxon>Malvaceae</taxon>
        <taxon>Malvoideae</taxon>
        <taxon>Hibiscus</taxon>
    </lineage>
</organism>
<keyword evidence="3" id="KW-0418">Kinase</keyword>
<protein>
    <recommendedName>
        <fullName evidence="7">S-locus receptor kinase C-terminal domain-containing protein</fullName>
    </recommendedName>
</protein>
<evidence type="ECO:0000256" key="1">
    <source>
        <dbReference type="ARBA" id="ARBA00022679"/>
    </source>
</evidence>
<evidence type="ECO:0000256" key="2">
    <source>
        <dbReference type="ARBA" id="ARBA00022741"/>
    </source>
</evidence>
<reference evidence="5 6" key="1">
    <citation type="journal article" date="2024" name="G3 (Bethesda)">
        <title>Genome assembly of Hibiscus sabdariffa L. provides insights into metabolisms of medicinal natural products.</title>
        <authorList>
            <person name="Kim T."/>
        </authorList>
    </citation>
    <scope>NUCLEOTIDE SEQUENCE [LARGE SCALE GENOMIC DNA]</scope>
    <source>
        <strain evidence="5">TK-2024</strain>
        <tissue evidence="5">Old leaves</tissue>
    </source>
</reference>
<dbReference type="Gene3D" id="1.10.510.10">
    <property type="entry name" value="Transferase(Phosphotransferase) domain 1"/>
    <property type="match status" value="1"/>
</dbReference>
<keyword evidence="1" id="KW-0808">Transferase</keyword>
<dbReference type="InterPro" id="IPR052059">
    <property type="entry name" value="CR_Ser/Thr_kinase"/>
</dbReference>
<keyword evidence="2" id="KW-0547">Nucleotide-binding</keyword>
<dbReference type="PANTHER" id="PTHR47973">
    <property type="entry name" value="CYSTEINE-RICH RECEPTOR-LIKE PROTEIN KINASE 3"/>
    <property type="match status" value="1"/>
</dbReference>
<dbReference type="EMBL" id="JBBPBN010000050">
    <property type="protein sequence ID" value="KAK8992882.1"/>
    <property type="molecule type" value="Genomic_DNA"/>
</dbReference>
<dbReference type="Proteomes" id="UP001396334">
    <property type="component" value="Unassembled WGS sequence"/>
</dbReference>
<evidence type="ECO:0000256" key="3">
    <source>
        <dbReference type="ARBA" id="ARBA00022777"/>
    </source>
</evidence>
<evidence type="ECO:0000256" key="4">
    <source>
        <dbReference type="ARBA" id="ARBA00022840"/>
    </source>
</evidence>
<evidence type="ECO:0000313" key="6">
    <source>
        <dbReference type="Proteomes" id="UP001396334"/>
    </source>
</evidence>
<proteinExistence type="predicted"/>
<accession>A0ABR2PXB4</accession>
<sequence>MLEEGNLKETLDPNLDINENNESFVSAIKVALWCIQEEMRLRPPMTTVVLMLEGLCDVPQPPISSVPGARAYSGFLNSSSNEGTTSRQTEYNSDAWLSNVRLSGPR</sequence>